<dbReference type="Proteomes" id="UP000267164">
    <property type="component" value="Chromosome"/>
</dbReference>
<sequence length="439" mass="47001">MAERGWIDTKPVTAQMTLRAPRVALVIPAGPDWHLAARRALHAASQVWGGAGFVVVPYEDDGTVHATLLAAVREYDPDYVLRLREDLVGSNEQGNSDAGEVARQAISARCSDYRTATAASIAVPGLGDSRLSFFDAGGASLLTAVASFGEMVSSASVGAASGLNDCLGVAAASTWGQADQPIATDTSDGDEKIRRRAVYAILAGTPPNNIRGVTNLECDDSNLWSDFARTSIGLEAWSLLGPGPTPVLMVWGGSAADFALAMSWDRTYGQGTWIPDSWWSTALMQESVALGLQRVVQRAGDIGRQIVVTSMSLDLDRVQSLLSEVTARIAQAYPGGRAGEGDLSQFRVVAPQSLEFGRSNKWQYTVQGQYATQWSETVTDDGGSLEWETLPPIPAVDLTELRAVKRLSWQVEMSLPEHDIPGTRAVATSALLRRGEPLR</sequence>
<organism evidence="1 2">
    <name type="scientific">Nocardia yunnanensis</name>
    <dbReference type="NCBI Taxonomy" id="2382165"/>
    <lineage>
        <taxon>Bacteria</taxon>
        <taxon>Bacillati</taxon>
        <taxon>Actinomycetota</taxon>
        <taxon>Actinomycetes</taxon>
        <taxon>Mycobacteriales</taxon>
        <taxon>Nocardiaceae</taxon>
        <taxon>Nocardia</taxon>
    </lineage>
</organism>
<evidence type="ECO:0000313" key="2">
    <source>
        <dbReference type="Proteomes" id="UP000267164"/>
    </source>
</evidence>
<evidence type="ECO:0000313" key="1">
    <source>
        <dbReference type="EMBL" id="AYF78520.1"/>
    </source>
</evidence>
<accession>A0A386ZMU1</accession>
<dbReference type="KEGG" id="nyu:D7D52_37105"/>
<dbReference type="EMBL" id="CP032568">
    <property type="protein sequence ID" value="AYF78520.1"/>
    <property type="molecule type" value="Genomic_DNA"/>
</dbReference>
<reference evidence="1 2" key="1">
    <citation type="submission" date="2018-09" db="EMBL/GenBank/DDBJ databases">
        <title>Nocardia yunnanensis sp. nov., an actinomycete isolated from a soil sample.</title>
        <authorList>
            <person name="Zhang J."/>
        </authorList>
    </citation>
    <scope>NUCLEOTIDE SEQUENCE [LARGE SCALE GENOMIC DNA]</scope>
    <source>
        <strain evidence="1 2">CFHS0054</strain>
    </source>
</reference>
<dbReference type="OrthoDB" id="3886134at2"/>
<name>A0A386ZMU1_9NOCA</name>
<proteinExistence type="predicted"/>
<protein>
    <submittedName>
        <fullName evidence="1">Uncharacterized protein</fullName>
    </submittedName>
</protein>
<gene>
    <name evidence="1" type="ORF">D7D52_37105</name>
</gene>
<dbReference type="AlphaFoldDB" id="A0A386ZMU1"/>
<keyword evidence="2" id="KW-1185">Reference proteome</keyword>